<keyword evidence="6" id="KW-0808">Transferase</keyword>
<comment type="subcellular location">
    <subcellularLocation>
        <location evidence="1">Cell membrane</location>
        <topology evidence="1">Multi-pass membrane protein</topology>
    </subcellularLocation>
</comment>
<dbReference type="GO" id="GO:0006629">
    <property type="term" value="P:lipid metabolic process"/>
    <property type="evidence" value="ECO:0007669"/>
    <property type="project" value="UniProtKB-KW"/>
</dbReference>
<feature type="transmembrane region" description="Helical" evidence="15">
    <location>
        <begin position="101"/>
        <end position="120"/>
    </location>
</feature>
<feature type="transmembrane region" description="Helical" evidence="15">
    <location>
        <begin position="25"/>
        <end position="43"/>
    </location>
</feature>
<evidence type="ECO:0000256" key="6">
    <source>
        <dbReference type="ARBA" id="ARBA00022679"/>
    </source>
</evidence>
<evidence type="ECO:0000256" key="1">
    <source>
        <dbReference type="ARBA" id="ARBA00004651"/>
    </source>
</evidence>
<evidence type="ECO:0000313" key="17">
    <source>
        <dbReference type="EMBL" id="OWU73432.1"/>
    </source>
</evidence>
<dbReference type="InterPro" id="IPR024320">
    <property type="entry name" value="LPG_synthase_C"/>
</dbReference>
<evidence type="ECO:0000256" key="14">
    <source>
        <dbReference type="SAM" id="MobiDB-lite"/>
    </source>
</evidence>
<keyword evidence="7 15" id="KW-0812">Transmembrane</keyword>
<evidence type="ECO:0000256" key="13">
    <source>
        <dbReference type="ARBA" id="ARBA00047540"/>
    </source>
</evidence>
<feature type="transmembrane region" description="Helical" evidence="15">
    <location>
        <begin position="55"/>
        <end position="81"/>
    </location>
</feature>
<dbReference type="InterPro" id="IPR016181">
    <property type="entry name" value="Acyl_CoA_acyltransferase"/>
</dbReference>
<sequence>MPIMSRTVSRLKQAVPWPSGPARALLLRGLLVLAVLAGCLLLLGQRMSGIRPTQVMEAMAAIPVGACVAALAFGLLSHVAVSGYDLLAFTRIGRRVPWPRALAGGFSGTVMAEVLGFGLVTGSLARARIYRANGIGAAEALAISGIVAAGFFAGLALLLALLLLWDPTVAARITGLPPGGIRALALVALAVMAVGAALGTLRPRRLRAGRLDLRIPDARWLAKAALLAAADLVPAALCLAIMLPAGTLPPLAGFVAIYITGLALGYLVGSPGAAGPFEGILFLALPGVAPADLAAGILMYRFIYYLPPLAAALVLILRAPSAPRTPLLSGPPLRERIAWTMDSASQAEAELVLLGDKHAYFPVEGQGFVFYGISGRIWLVMGDPVAPRAAWDSLAAGIEAEARAAGATLAIYKASARARPMWETRGYHLQSLGEEAAVSLPGWSPEAPARRELRRKTRGARKAGVTLRRHRPGAHPVEEMAHVARAWHDSKGGQQSFSMGHWAPAFNRRHMAVTAWQGESLIAFATVWVSGDGREWMLDLMRQRPEAPNGTMYAIMAEAIAMASEGGASSFNLCMAPLSGLDRADPPGLLSRLGHRAYTGLNHRHGLQGMRRFKEVFRPDWSARYLAVPHPLILPEALLAARQLVHRQTAPGECGGLRTPWLAPLPGAASAWPEQAGTRRPRKSAHRAA</sequence>
<proteinExistence type="inferred from homology"/>
<dbReference type="RefSeq" id="WP_088650143.1">
    <property type="nucleotide sequence ID" value="NZ_AQQR01000004.1"/>
</dbReference>
<dbReference type="GO" id="GO:0050071">
    <property type="term" value="F:phosphatidylglycerol lysyltransferase activity"/>
    <property type="evidence" value="ECO:0007669"/>
    <property type="project" value="UniProtKB-EC"/>
</dbReference>
<dbReference type="EC" id="2.3.2.3" evidence="3"/>
<feature type="transmembrane region" description="Helical" evidence="15">
    <location>
        <begin position="280"/>
        <end position="303"/>
    </location>
</feature>
<gene>
    <name evidence="17" type="ORF">ATO3_12190</name>
</gene>
<feature type="transmembrane region" description="Helical" evidence="15">
    <location>
        <begin position="220"/>
        <end position="245"/>
    </location>
</feature>
<feature type="transmembrane region" description="Helical" evidence="15">
    <location>
        <begin position="251"/>
        <end position="268"/>
    </location>
</feature>
<dbReference type="InterPro" id="IPR051211">
    <property type="entry name" value="PG_lysyltransferase"/>
</dbReference>
<dbReference type="GO" id="GO:0055091">
    <property type="term" value="P:phospholipid homeostasis"/>
    <property type="evidence" value="ECO:0007669"/>
    <property type="project" value="TreeGrafter"/>
</dbReference>
<evidence type="ECO:0000256" key="9">
    <source>
        <dbReference type="ARBA" id="ARBA00023098"/>
    </source>
</evidence>
<keyword evidence="10 15" id="KW-0472">Membrane</keyword>
<dbReference type="Pfam" id="PF03706">
    <property type="entry name" value="LPG_synthase_TM"/>
    <property type="match status" value="1"/>
</dbReference>
<accession>A0A225NHU9</accession>
<evidence type="ECO:0000256" key="2">
    <source>
        <dbReference type="ARBA" id="ARBA00008627"/>
    </source>
</evidence>
<dbReference type="PANTHER" id="PTHR34697:SF2">
    <property type="entry name" value="PHOSPHATIDYLGLYCEROL LYSYLTRANSFERASE"/>
    <property type="match status" value="1"/>
</dbReference>
<name>A0A225NHU9_9RHOB</name>
<keyword evidence="11" id="KW-0046">Antibiotic resistance</keyword>
<feature type="region of interest" description="Disordered" evidence="14">
    <location>
        <begin position="668"/>
        <end position="689"/>
    </location>
</feature>
<dbReference type="InterPro" id="IPR022791">
    <property type="entry name" value="L-PG_synthase/AglD"/>
</dbReference>
<evidence type="ECO:0000256" key="3">
    <source>
        <dbReference type="ARBA" id="ARBA00012014"/>
    </source>
</evidence>
<protein>
    <recommendedName>
        <fullName evidence="4">Phosphatidylglycerol lysyltransferase</fullName>
        <ecNumber evidence="3">2.3.2.3</ecNumber>
    </recommendedName>
    <alternativeName>
        <fullName evidence="12">Lysylphosphatidylglycerol synthase</fullName>
    </alternativeName>
</protein>
<dbReference type="Proteomes" id="UP000215377">
    <property type="component" value="Unassembled WGS sequence"/>
</dbReference>
<dbReference type="PANTHER" id="PTHR34697">
    <property type="entry name" value="PHOSPHATIDYLGLYCEROL LYSYLTRANSFERASE"/>
    <property type="match status" value="1"/>
</dbReference>
<evidence type="ECO:0000256" key="10">
    <source>
        <dbReference type="ARBA" id="ARBA00023136"/>
    </source>
</evidence>
<evidence type="ECO:0000256" key="11">
    <source>
        <dbReference type="ARBA" id="ARBA00023251"/>
    </source>
</evidence>
<evidence type="ECO:0000256" key="5">
    <source>
        <dbReference type="ARBA" id="ARBA00022475"/>
    </source>
</evidence>
<keyword evidence="9" id="KW-0443">Lipid metabolism</keyword>
<feature type="transmembrane region" description="Helical" evidence="15">
    <location>
        <begin position="141"/>
        <end position="165"/>
    </location>
</feature>
<keyword evidence="8 15" id="KW-1133">Transmembrane helix</keyword>
<dbReference type="Pfam" id="PF09924">
    <property type="entry name" value="LPG_synthase_C"/>
    <property type="match status" value="1"/>
</dbReference>
<evidence type="ECO:0000256" key="8">
    <source>
        <dbReference type="ARBA" id="ARBA00022989"/>
    </source>
</evidence>
<comment type="caution">
    <text evidence="17">The sequence shown here is derived from an EMBL/GenBank/DDBJ whole genome shotgun (WGS) entry which is preliminary data.</text>
</comment>
<reference evidence="17 18" key="1">
    <citation type="submission" date="2013-04" db="EMBL/GenBank/DDBJ databases">
        <title>Oceanicola sp. 22II1-22F33 Genome Sequencing.</title>
        <authorList>
            <person name="Lai Q."/>
            <person name="Li G."/>
            <person name="Shao Z."/>
        </authorList>
    </citation>
    <scope>NUCLEOTIDE SEQUENCE [LARGE SCALE GENOMIC DNA]</scope>
    <source>
        <strain evidence="17 18">22II1-22F33</strain>
    </source>
</reference>
<feature type="domain" description="Phosphatidylglycerol lysyltransferase C-terminal" evidence="16">
    <location>
        <begin position="345"/>
        <end position="627"/>
    </location>
</feature>
<comment type="catalytic activity">
    <reaction evidence="13">
        <text>L-lysyl-tRNA(Lys) + a 1,2-diacyl-sn-glycero-3-phospho-(1'-sn-glycerol) = a 1,2-diacyl-sn-glycero-3-phospho-1'-(3'-O-L-lysyl)-sn-glycerol + tRNA(Lys)</text>
        <dbReference type="Rhea" id="RHEA:10668"/>
        <dbReference type="Rhea" id="RHEA-COMP:9696"/>
        <dbReference type="Rhea" id="RHEA-COMP:9697"/>
        <dbReference type="ChEBI" id="CHEBI:64716"/>
        <dbReference type="ChEBI" id="CHEBI:75792"/>
        <dbReference type="ChEBI" id="CHEBI:78442"/>
        <dbReference type="ChEBI" id="CHEBI:78529"/>
        <dbReference type="EC" id="2.3.2.3"/>
    </reaction>
</comment>
<dbReference type="OrthoDB" id="145485at2"/>
<evidence type="ECO:0000256" key="15">
    <source>
        <dbReference type="SAM" id="Phobius"/>
    </source>
</evidence>
<feature type="compositionally biased region" description="Basic residues" evidence="14">
    <location>
        <begin position="679"/>
        <end position="689"/>
    </location>
</feature>
<evidence type="ECO:0000256" key="7">
    <source>
        <dbReference type="ARBA" id="ARBA00022692"/>
    </source>
</evidence>
<comment type="similarity">
    <text evidence="2">Belongs to the LPG synthase family.</text>
</comment>
<dbReference type="GO" id="GO:0046677">
    <property type="term" value="P:response to antibiotic"/>
    <property type="evidence" value="ECO:0007669"/>
    <property type="project" value="UniProtKB-KW"/>
</dbReference>
<evidence type="ECO:0000313" key="18">
    <source>
        <dbReference type="Proteomes" id="UP000215377"/>
    </source>
</evidence>
<feature type="transmembrane region" description="Helical" evidence="15">
    <location>
        <begin position="180"/>
        <end position="199"/>
    </location>
</feature>
<keyword evidence="18" id="KW-1185">Reference proteome</keyword>
<evidence type="ECO:0000256" key="4">
    <source>
        <dbReference type="ARBA" id="ARBA00021546"/>
    </source>
</evidence>
<evidence type="ECO:0000256" key="12">
    <source>
        <dbReference type="ARBA" id="ARBA00031899"/>
    </source>
</evidence>
<dbReference type="EMBL" id="AQQR01000004">
    <property type="protein sequence ID" value="OWU73432.1"/>
    <property type="molecule type" value="Genomic_DNA"/>
</dbReference>
<dbReference type="AlphaFoldDB" id="A0A225NHU9"/>
<organism evidence="17 18">
    <name type="scientific">Marinibacterium profundimaris</name>
    <dbReference type="NCBI Taxonomy" id="1679460"/>
    <lineage>
        <taxon>Bacteria</taxon>
        <taxon>Pseudomonadati</taxon>
        <taxon>Pseudomonadota</taxon>
        <taxon>Alphaproteobacteria</taxon>
        <taxon>Rhodobacterales</taxon>
        <taxon>Paracoccaceae</taxon>
        <taxon>Marinibacterium</taxon>
    </lineage>
</organism>
<dbReference type="SUPFAM" id="SSF55729">
    <property type="entry name" value="Acyl-CoA N-acyltransferases (Nat)"/>
    <property type="match status" value="1"/>
</dbReference>
<dbReference type="GO" id="GO:0005886">
    <property type="term" value="C:plasma membrane"/>
    <property type="evidence" value="ECO:0007669"/>
    <property type="project" value="UniProtKB-SubCell"/>
</dbReference>
<keyword evidence="5" id="KW-1003">Cell membrane</keyword>
<evidence type="ECO:0000259" key="16">
    <source>
        <dbReference type="Pfam" id="PF09924"/>
    </source>
</evidence>